<dbReference type="FunFam" id="3.40.50.620:FF:000011">
    <property type="entry name" value="Electron transfer flavoprotein subunit beta"/>
    <property type="match status" value="1"/>
</dbReference>
<dbReference type="InterPro" id="IPR014730">
    <property type="entry name" value="ETF_a/b_N"/>
</dbReference>
<comment type="function">
    <text evidence="6">The electron transfer flavoprotein serves as a specific electron acceptor for other dehydrogenases. It transfers the electrons to the main respiratory chain via ETF-ubiquinone oxidoreductase (ETF dehydrogenase).</text>
</comment>
<evidence type="ECO:0000256" key="4">
    <source>
        <dbReference type="ARBA" id="ARBA00022448"/>
    </source>
</evidence>
<sequence>MKILVPVKRVIDYNVKVKVRADGSGVDLANVKMSMNPFDEISVEAAIRLKEAGTASEIVVVSVGDKKSVETLRTALAMGADRGILVEAAEATEVEPLAVAKILKAVIDEEQPQLVIAGKQAIDNDMNATGQMLAALLGWGQATFASEMEVKDGKALVTREVDGGLQKIEVSLPAIVTTDLRLNEPRYASLPNIMKAKKKPVAEKTAADYGVDTAPRLKVVATEEPPARAAGVRVGSVGELVEKLKETGVV</sequence>
<protein>
    <recommendedName>
        <fullName evidence="3">Electron transfer flavoprotein subunit beta</fullName>
    </recommendedName>
    <alternativeName>
        <fullName evidence="7">Electron transfer flavoprotein small subunit</fullName>
    </alternativeName>
</protein>
<dbReference type="PIRSF" id="PIRSF000090">
    <property type="entry name" value="Beta-ETF"/>
    <property type="match status" value="1"/>
</dbReference>
<dbReference type="Proteomes" id="UP000198307">
    <property type="component" value="Unassembled WGS sequence"/>
</dbReference>
<proteinExistence type="inferred from homology"/>
<dbReference type="Pfam" id="PF01012">
    <property type="entry name" value="ETF"/>
    <property type="match status" value="1"/>
</dbReference>
<evidence type="ECO:0000313" key="11">
    <source>
        <dbReference type="Proteomes" id="UP000198307"/>
    </source>
</evidence>
<evidence type="ECO:0000256" key="3">
    <source>
        <dbReference type="ARBA" id="ARBA00016797"/>
    </source>
</evidence>
<evidence type="ECO:0000256" key="8">
    <source>
        <dbReference type="ARBA" id="ARBA00049933"/>
    </source>
</evidence>
<dbReference type="SUPFAM" id="SSF52402">
    <property type="entry name" value="Adenine nucleotide alpha hydrolases-like"/>
    <property type="match status" value="1"/>
</dbReference>
<dbReference type="RefSeq" id="WP_089346171.1">
    <property type="nucleotide sequence ID" value="NZ_CP067131.1"/>
</dbReference>
<evidence type="ECO:0000256" key="5">
    <source>
        <dbReference type="ARBA" id="ARBA00022982"/>
    </source>
</evidence>
<dbReference type="InterPro" id="IPR014729">
    <property type="entry name" value="Rossmann-like_a/b/a_fold"/>
</dbReference>
<dbReference type="AlphaFoldDB" id="A0A239Q312"/>
<keyword evidence="11" id="KW-1185">Reference proteome</keyword>
<evidence type="ECO:0000256" key="1">
    <source>
        <dbReference type="ARBA" id="ARBA00007557"/>
    </source>
</evidence>
<evidence type="ECO:0000256" key="2">
    <source>
        <dbReference type="ARBA" id="ARBA00011355"/>
    </source>
</evidence>
<dbReference type="InterPro" id="IPR012255">
    <property type="entry name" value="ETF_b"/>
</dbReference>
<gene>
    <name evidence="10" type="ORF">SAMN05444959_1364</name>
</gene>
<evidence type="ECO:0000256" key="6">
    <source>
        <dbReference type="ARBA" id="ARBA00025649"/>
    </source>
</evidence>
<feature type="domain" description="Electron transfer flavoprotein alpha/beta-subunit N-terminal" evidence="9">
    <location>
        <begin position="23"/>
        <end position="213"/>
    </location>
</feature>
<evidence type="ECO:0000259" key="9">
    <source>
        <dbReference type="SMART" id="SM00893"/>
    </source>
</evidence>
<comment type="subunit">
    <text evidence="2">Heterodimer of an alpha and a beta subunit.</text>
</comment>
<evidence type="ECO:0000313" key="10">
    <source>
        <dbReference type="EMBL" id="SNT76894.1"/>
    </source>
</evidence>
<dbReference type="GO" id="GO:0009055">
    <property type="term" value="F:electron transfer activity"/>
    <property type="evidence" value="ECO:0007669"/>
    <property type="project" value="InterPro"/>
</dbReference>
<dbReference type="PANTHER" id="PTHR21294:SF8">
    <property type="entry name" value="ELECTRON TRANSFER FLAVOPROTEIN SUBUNIT BETA"/>
    <property type="match status" value="1"/>
</dbReference>
<name>A0A239Q312_9RHOB</name>
<dbReference type="CDD" id="cd01714">
    <property type="entry name" value="ETF_beta"/>
    <property type="match status" value="1"/>
</dbReference>
<dbReference type="InterPro" id="IPR000049">
    <property type="entry name" value="ET-Flavoprotein_bsu_CS"/>
</dbReference>
<keyword evidence="4" id="KW-0813">Transport</keyword>
<dbReference type="EMBL" id="FZQB01000036">
    <property type="protein sequence ID" value="SNT76894.1"/>
    <property type="molecule type" value="Genomic_DNA"/>
</dbReference>
<organism evidence="10 11">
    <name type="scientific">Paracoccus seriniphilus</name>
    <dbReference type="NCBI Taxonomy" id="184748"/>
    <lineage>
        <taxon>Bacteria</taxon>
        <taxon>Pseudomonadati</taxon>
        <taxon>Pseudomonadota</taxon>
        <taxon>Alphaproteobacteria</taxon>
        <taxon>Rhodobacterales</taxon>
        <taxon>Paracoccaceae</taxon>
        <taxon>Paracoccus</taxon>
    </lineage>
</organism>
<comment type="similarity">
    <text evidence="1">Belongs to the ETF beta-subunit/FixA family.</text>
</comment>
<dbReference type="PROSITE" id="PS01065">
    <property type="entry name" value="ETF_BETA"/>
    <property type="match status" value="1"/>
</dbReference>
<reference evidence="10 11" key="1">
    <citation type="submission" date="2017-07" db="EMBL/GenBank/DDBJ databases">
        <authorList>
            <person name="Sun Z.S."/>
            <person name="Albrecht U."/>
            <person name="Echele G."/>
            <person name="Lee C.C."/>
        </authorList>
    </citation>
    <scope>NUCLEOTIDE SEQUENCE [LARGE SCALE GENOMIC DNA]</scope>
    <source>
        <strain evidence="10 11">DSM 14827</strain>
    </source>
</reference>
<accession>A0A239Q312</accession>
<keyword evidence="5" id="KW-0249">Electron transport</keyword>
<evidence type="ECO:0000256" key="7">
    <source>
        <dbReference type="ARBA" id="ARBA00042002"/>
    </source>
</evidence>
<dbReference type="GO" id="GO:0046395">
    <property type="term" value="P:carboxylic acid catabolic process"/>
    <property type="evidence" value="ECO:0007669"/>
    <property type="project" value="UniProtKB-ARBA"/>
</dbReference>
<dbReference type="PANTHER" id="PTHR21294">
    <property type="entry name" value="ELECTRON TRANSFER FLAVOPROTEIN BETA-SUBUNIT"/>
    <property type="match status" value="1"/>
</dbReference>
<dbReference type="SMART" id="SM00893">
    <property type="entry name" value="ETF"/>
    <property type="match status" value="1"/>
</dbReference>
<dbReference type="OrthoDB" id="9781325at2"/>
<dbReference type="Gene3D" id="3.40.50.620">
    <property type="entry name" value="HUPs"/>
    <property type="match status" value="1"/>
</dbReference>
<comment type="cofactor">
    <cofactor evidence="8">
        <name>AMP</name>
        <dbReference type="ChEBI" id="CHEBI:456215"/>
    </cofactor>
</comment>
<dbReference type="InterPro" id="IPR033948">
    <property type="entry name" value="ETF_beta_N"/>
</dbReference>